<evidence type="ECO:0000313" key="1">
    <source>
        <dbReference type="EMBL" id="SPF41095.1"/>
    </source>
</evidence>
<dbReference type="OrthoDB" id="1711074at2"/>
<dbReference type="EMBL" id="OMOF01000158">
    <property type="protein sequence ID" value="SPF41095.1"/>
    <property type="molecule type" value="Genomic_DNA"/>
</dbReference>
<dbReference type="AlphaFoldDB" id="A0A2U3KN95"/>
<accession>A0A2U3KN95</accession>
<dbReference type="Proteomes" id="UP000238916">
    <property type="component" value="Unassembled WGS sequence"/>
</dbReference>
<organism evidence="1 2">
    <name type="scientific">Candidatus Desulfosporosinus infrequens</name>
    <dbReference type="NCBI Taxonomy" id="2043169"/>
    <lineage>
        <taxon>Bacteria</taxon>
        <taxon>Bacillati</taxon>
        <taxon>Bacillota</taxon>
        <taxon>Clostridia</taxon>
        <taxon>Eubacteriales</taxon>
        <taxon>Desulfitobacteriaceae</taxon>
        <taxon>Desulfosporosinus</taxon>
    </lineage>
</organism>
<sequence length="138" mass="16360">MDNNLKLKILKLNSDEVSKIKEAWENSFIPIGTDREKIHIDNMLWHIFSYKVKECEEGEQAINSFNDASKDTLYIFYQRIDTGYMIDNSSRAFTFNDLSQFITDFETKDIYIADKGFNWTYVQTHEDGWPLGPYFCKR</sequence>
<proteinExistence type="predicted"/>
<dbReference type="InterPro" id="IPR025454">
    <property type="entry name" value="DUF4275"/>
</dbReference>
<evidence type="ECO:0000313" key="2">
    <source>
        <dbReference type="Proteomes" id="UP000238916"/>
    </source>
</evidence>
<gene>
    <name evidence="1" type="ORF">SBF1_2400001</name>
</gene>
<protein>
    <recommendedName>
        <fullName evidence="3">DUF4275 family protein</fullName>
    </recommendedName>
</protein>
<name>A0A2U3KN95_9FIRM</name>
<dbReference type="Pfam" id="PF14101">
    <property type="entry name" value="DUF4275"/>
    <property type="match status" value="1"/>
</dbReference>
<reference evidence="2" key="1">
    <citation type="submission" date="2018-02" db="EMBL/GenBank/DDBJ databases">
        <authorList>
            <person name="Hausmann B."/>
        </authorList>
    </citation>
    <scope>NUCLEOTIDE SEQUENCE [LARGE SCALE GENOMIC DNA]</scope>
    <source>
        <strain evidence="2">Peat soil MAG SbF1</strain>
    </source>
</reference>
<evidence type="ECO:0008006" key="3">
    <source>
        <dbReference type="Google" id="ProtNLM"/>
    </source>
</evidence>